<evidence type="ECO:0000313" key="8">
    <source>
        <dbReference type="EMBL" id="SMP56038.1"/>
    </source>
</evidence>
<dbReference type="Pfam" id="PF02656">
    <property type="entry name" value="DUF202"/>
    <property type="match status" value="1"/>
</dbReference>
<feature type="region of interest" description="Disordered" evidence="5">
    <location>
        <begin position="1"/>
        <end position="24"/>
    </location>
</feature>
<reference evidence="8 9" key="1">
    <citation type="submission" date="2017-05" db="EMBL/GenBank/DDBJ databases">
        <authorList>
            <person name="Varghese N."/>
            <person name="Submissions S."/>
        </authorList>
    </citation>
    <scope>NUCLEOTIDE SEQUENCE [LARGE SCALE GENOMIC DNA]</scope>
    <source>
        <strain evidence="8 9">DSM 25457</strain>
    </source>
</reference>
<evidence type="ECO:0000256" key="1">
    <source>
        <dbReference type="ARBA" id="ARBA00004127"/>
    </source>
</evidence>
<keyword evidence="4 6" id="KW-0472">Membrane</keyword>
<dbReference type="Proteomes" id="UP001158067">
    <property type="component" value="Unassembled WGS sequence"/>
</dbReference>
<comment type="subcellular location">
    <subcellularLocation>
        <location evidence="1">Endomembrane system</location>
        <topology evidence="1">Multi-pass membrane protein</topology>
    </subcellularLocation>
</comment>
<feature type="domain" description="DUF202" evidence="7">
    <location>
        <begin position="36"/>
        <end position="97"/>
    </location>
</feature>
<sequence length="105" mass="11350">MNQPDLPRPSDAASTARSEASGAVVPDRRNELALIRTDLANERTLLAYVRTSLMMAGTGGTLVKFFGDSKDLLVLGFALIACGAALFLVGLSRCRQQSLRIRNRN</sequence>
<evidence type="ECO:0000256" key="5">
    <source>
        <dbReference type="SAM" id="MobiDB-lite"/>
    </source>
</evidence>
<keyword evidence="3 6" id="KW-1133">Transmembrane helix</keyword>
<feature type="transmembrane region" description="Helical" evidence="6">
    <location>
        <begin position="72"/>
        <end position="92"/>
    </location>
</feature>
<dbReference type="InterPro" id="IPR003807">
    <property type="entry name" value="DUF202"/>
</dbReference>
<organism evidence="8 9">
    <name type="scientific">Neorhodopirellula lusitana</name>
    <dbReference type="NCBI Taxonomy" id="445327"/>
    <lineage>
        <taxon>Bacteria</taxon>
        <taxon>Pseudomonadati</taxon>
        <taxon>Planctomycetota</taxon>
        <taxon>Planctomycetia</taxon>
        <taxon>Pirellulales</taxon>
        <taxon>Pirellulaceae</taxon>
        <taxon>Neorhodopirellula</taxon>
    </lineage>
</organism>
<protein>
    <submittedName>
        <fullName evidence="8">Membrane protein</fullName>
    </submittedName>
</protein>
<keyword evidence="9" id="KW-1185">Reference proteome</keyword>
<comment type="caution">
    <text evidence="8">The sequence shown here is derived from an EMBL/GenBank/DDBJ whole genome shotgun (WGS) entry which is preliminary data.</text>
</comment>
<evidence type="ECO:0000256" key="6">
    <source>
        <dbReference type="SAM" id="Phobius"/>
    </source>
</evidence>
<evidence type="ECO:0000256" key="2">
    <source>
        <dbReference type="ARBA" id="ARBA00022692"/>
    </source>
</evidence>
<evidence type="ECO:0000313" key="9">
    <source>
        <dbReference type="Proteomes" id="UP001158067"/>
    </source>
</evidence>
<gene>
    <name evidence="8" type="ORF">SAMN06265222_10574</name>
</gene>
<keyword evidence="2 6" id="KW-0812">Transmembrane</keyword>
<name>A0ABY1Q270_9BACT</name>
<proteinExistence type="predicted"/>
<evidence type="ECO:0000259" key="7">
    <source>
        <dbReference type="Pfam" id="PF02656"/>
    </source>
</evidence>
<evidence type="ECO:0000256" key="3">
    <source>
        <dbReference type="ARBA" id="ARBA00022989"/>
    </source>
</evidence>
<accession>A0ABY1Q270</accession>
<evidence type="ECO:0000256" key="4">
    <source>
        <dbReference type="ARBA" id="ARBA00023136"/>
    </source>
</evidence>
<dbReference type="EMBL" id="FXUG01000005">
    <property type="protein sequence ID" value="SMP56038.1"/>
    <property type="molecule type" value="Genomic_DNA"/>
</dbReference>